<dbReference type="OrthoDB" id="10253254at2759"/>
<comment type="catalytic activity">
    <reaction evidence="7">
        <text>ATP + H2O = ADP + phosphate + H(+)</text>
        <dbReference type="Rhea" id="RHEA:13065"/>
        <dbReference type="ChEBI" id="CHEBI:15377"/>
        <dbReference type="ChEBI" id="CHEBI:15378"/>
        <dbReference type="ChEBI" id="CHEBI:30616"/>
        <dbReference type="ChEBI" id="CHEBI:43474"/>
        <dbReference type="ChEBI" id="CHEBI:456216"/>
        <dbReference type="EC" id="3.6.4.13"/>
    </reaction>
</comment>
<evidence type="ECO:0000256" key="4">
    <source>
        <dbReference type="ARBA" id="ARBA00022801"/>
    </source>
</evidence>
<dbReference type="SMART" id="SM00490">
    <property type="entry name" value="HELICc"/>
    <property type="match status" value="1"/>
</dbReference>
<dbReference type="GO" id="GO:0005524">
    <property type="term" value="F:ATP binding"/>
    <property type="evidence" value="ECO:0007669"/>
    <property type="project" value="UniProtKB-KW"/>
</dbReference>
<dbReference type="FunFam" id="3.40.50.300:FF:000578">
    <property type="entry name" value="probable ATP-dependent RNA helicase DHX35"/>
    <property type="match status" value="1"/>
</dbReference>
<name>A0A8J6BUA3_9EUKA</name>
<dbReference type="GO" id="GO:0003723">
    <property type="term" value="F:RNA binding"/>
    <property type="evidence" value="ECO:0007669"/>
    <property type="project" value="TreeGrafter"/>
</dbReference>
<dbReference type="AlphaFoldDB" id="A0A8J6BUA3"/>
<dbReference type="FunFam" id="3.40.50.300:FF:000145">
    <property type="entry name" value="probable ATP-dependent RNA helicase DHX40"/>
    <property type="match status" value="1"/>
</dbReference>
<keyword evidence="5" id="KW-0347">Helicase</keyword>
<dbReference type="Pfam" id="PF00271">
    <property type="entry name" value="Helicase_C"/>
    <property type="match status" value="1"/>
</dbReference>
<evidence type="ECO:0000256" key="3">
    <source>
        <dbReference type="ARBA" id="ARBA00022741"/>
    </source>
</evidence>
<dbReference type="Gene3D" id="3.40.50.300">
    <property type="entry name" value="P-loop containing nucleotide triphosphate hydrolases"/>
    <property type="match status" value="2"/>
</dbReference>
<dbReference type="Pfam" id="PF07717">
    <property type="entry name" value="OB_NTP_bind"/>
    <property type="match status" value="1"/>
</dbReference>
<feature type="compositionally biased region" description="Basic and acidic residues" evidence="8">
    <location>
        <begin position="85"/>
        <end position="97"/>
    </location>
</feature>
<dbReference type="InterPro" id="IPR014001">
    <property type="entry name" value="Helicase_ATP-bd"/>
</dbReference>
<evidence type="ECO:0000259" key="9">
    <source>
        <dbReference type="PROSITE" id="PS51192"/>
    </source>
</evidence>
<evidence type="ECO:0000256" key="7">
    <source>
        <dbReference type="ARBA" id="ARBA00047984"/>
    </source>
</evidence>
<dbReference type="PROSITE" id="PS51192">
    <property type="entry name" value="HELICASE_ATP_BIND_1"/>
    <property type="match status" value="1"/>
</dbReference>
<dbReference type="GO" id="GO:0016787">
    <property type="term" value="F:hydrolase activity"/>
    <property type="evidence" value="ECO:0007669"/>
    <property type="project" value="UniProtKB-KW"/>
</dbReference>
<dbReference type="Gene3D" id="1.20.120.1080">
    <property type="match status" value="1"/>
</dbReference>
<dbReference type="InterPro" id="IPR011709">
    <property type="entry name" value="DEAD-box_helicase_OB_fold"/>
</dbReference>
<dbReference type="PROSITE" id="PS00690">
    <property type="entry name" value="DEAH_ATP_HELICASE"/>
    <property type="match status" value="1"/>
</dbReference>
<dbReference type="InterPro" id="IPR048333">
    <property type="entry name" value="HA2_WH"/>
</dbReference>
<comment type="caution">
    <text evidence="11">The sequence shown here is derived from an EMBL/GenBank/DDBJ whole genome shotgun (WGS) entry which is preliminary data.</text>
</comment>
<accession>A0A8J6BUA3</accession>
<keyword evidence="12" id="KW-1185">Reference proteome</keyword>
<keyword evidence="4" id="KW-0378">Hydrolase</keyword>
<protein>
    <recommendedName>
        <fullName evidence="2">RNA helicase</fullName>
        <ecNumber evidence="2">3.6.4.13</ecNumber>
    </recommendedName>
</protein>
<dbReference type="Pfam" id="PF00270">
    <property type="entry name" value="DEAD"/>
    <property type="match status" value="1"/>
</dbReference>
<evidence type="ECO:0000313" key="12">
    <source>
        <dbReference type="Proteomes" id="UP000717585"/>
    </source>
</evidence>
<feature type="domain" description="Helicase ATP-binding" evidence="9">
    <location>
        <begin position="128"/>
        <end position="296"/>
    </location>
</feature>
<dbReference type="EMBL" id="JAHDYR010000066">
    <property type="protein sequence ID" value="KAG9390141.1"/>
    <property type="molecule type" value="Genomic_DNA"/>
</dbReference>
<dbReference type="Proteomes" id="UP000717585">
    <property type="component" value="Unassembled WGS sequence"/>
</dbReference>
<feature type="region of interest" description="Disordered" evidence="8">
    <location>
        <begin position="76"/>
        <end position="98"/>
    </location>
</feature>
<dbReference type="SUPFAM" id="SSF52540">
    <property type="entry name" value="P-loop containing nucleoside triphosphate hydrolases"/>
    <property type="match status" value="1"/>
</dbReference>
<dbReference type="SMART" id="SM00847">
    <property type="entry name" value="HA2"/>
    <property type="match status" value="1"/>
</dbReference>
<dbReference type="GO" id="GO:0003724">
    <property type="term" value="F:RNA helicase activity"/>
    <property type="evidence" value="ECO:0007669"/>
    <property type="project" value="UniProtKB-EC"/>
</dbReference>
<dbReference type="InterPro" id="IPR001650">
    <property type="entry name" value="Helicase_C-like"/>
</dbReference>
<dbReference type="InterPro" id="IPR027417">
    <property type="entry name" value="P-loop_NTPase"/>
</dbReference>
<gene>
    <name evidence="11" type="ORF">J8273_8179</name>
</gene>
<dbReference type="CDD" id="cd17917">
    <property type="entry name" value="DEXHc_RHA-like"/>
    <property type="match status" value="1"/>
</dbReference>
<dbReference type="PANTHER" id="PTHR18934:SF99">
    <property type="entry name" value="ATP-DEPENDENT RNA HELICASE DHX37-RELATED"/>
    <property type="match status" value="1"/>
</dbReference>
<dbReference type="InterPro" id="IPR011545">
    <property type="entry name" value="DEAD/DEAH_box_helicase_dom"/>
</dbReference>
<dbReference type="Pfam" id="PF21010">
    <property type="entry name" value="HA2_C"/>
    <property type="match status" value="1"/>
</dbReference>
<dbReference type="InterPro" id="IPR002464">
    <property type="entry name" value="DNA/RNA_helicase_DEAH_CS"/>
</dbReference>
<reference evidence="11" key="1">
    <citation type="submission" date="2021-05" db="EMBL/GenBank/DDBJ databases">
        <title>A free-living protist that lacks canonical eukaryotic 1 DNA replication and segregation systems.</title>
        <authorList>
            <person name="Salas-Leiva D.E."/>
            <person name="Tromer E.C."/>
            <person name="Curtis B.A."/>
            <person name="Jerlstrom-Hultqvist J."/>
            <person name="Kolisko M."/>
            <person name="Yi Z."/>
            <person name="Salas-Leiva J.S."/>
            <person name="Gallot-Lavallee L."/>
            <person name="Kops G.J.P.L."/>
            <person name="Archibald J.M."/>
            <person name="Simpson A.G.B."/>
            <person name="Roger A.J."/>
        </authorList>
    </citation>
    <scope>NUCLEOTIDE SEQUENCE</scope>
    <source>
        <strain evidence="11">BICM</strain>
    </source>
</reference>
<keyword evidence="6" id="KW-0067">ATP-binding</keyword>
<keyword evidence="3" id="KW-0547">Nucleotide-binding</keyword>
<evidence type="ECO:0000313" key="11">
    <source>
        <dbReference type="EMBL" id="KAG9390141.1"/>
    </source>
</evidence>
<organism evidence="11 12">
    <name type="scientific">Carpediemonas membranifera</name>
    <dbReference type="NCBI Taxonomy" id="201153"/>
    <lineage>
        <taxon>Eukaryota</taxon>
        <taxon>Metamonada</taxon>
        <taxon>Carpediemonas-like organisms</taxon>
        <taxon>Carpediemonas</taxon>
    </lineage>
</organism>
<evidence type="ECO:0000256" key="8">
    <source>
        <dbReference type="SAM" id="MobiDB-lite"/>
    </source>
</evidence>
<evidence type="ECO:0000256" key="6">
    <source>
        <dbReference type="ARBA" id="ARBA00022840"/>
    </source>
</evidence>
<feature type="domain" description="Helicase C-terminal" evidence="10">
    <location>
        <begin position="319"/>
        <end position="500"/>
    </location>
</feature>
<dbReference type="Pfam" id="PF04408">
    <property type="entry name" value="WHD_HA2"/>
    <property type="match status" value="1"/>
</dbReference>
<dbReference type="CDD" id="cd18791">
    <property type="entry name" value="SF2_C_RHA"/>
    <property type="match status" value="1"/>
</dbReference>
<evidence type="ECO:0000256" key="2">
    <source>
        <dbReference type="ARBA" id="ARBA00012552"/>
    </source>
</evidence>
<dbReference type="PROSITE" id="PS51194">
    <property type="entry name" value="HELICASE_CTER"/>
    <property type="match status" value="1"/>
</dbReference>
<dbReference type="EC" id="3.6.4.13" evidence="2"/>
<comment type="similarity">
    <text evidence="1">Belongs to the DEAD box helicase family. DEAH subfamily.</text>
</comment>
<evidence type="ECO:0000256" key="1">
    <source>
        <dbReference type="ARBA" id="ARBA00008792"/>
    </source>
</evidence>
<dbReference type="PANTHER" id="PTHR18934">
    <property type="entry name" value="ATP-DEPENDENT RNA HELICASE"/>
    <property type="match status" value="1"/>
</dbReference>
<dbReference type="SMART" id="SM00487">
    <property type="entry name" value="DEXDc"/>
    <property type="match status" value="1"/>
</dbReference>
<dbReference type="InterPro" id="IPR007502">
    <property type="entry name" value="Helicase-assoc_dom"/>
</dbReference>
<proteinExistence type="inferred from homology"/>
<evidence type="ECO:0000256" key="5">
    <source>
        <dbReference type="ARBA" id="ARBA00022806"/>
    </source>
</evidence>
<sequence>MATACSKETILRCVNFIPPFLKDEKEFGSMRTADEHPVEIRESLMARKAREGSEIVNNMARQRALLKAKTDYTVRNPTARPTEAATKEPDEPADDRMGAQMPETTQTRQQIRAAQQALPIFKMRQGILDTVFASPVTVVVGSTGSGKTTQLPQYILEATNMAGKPLYPGSIVCTQPRRVAAVGVAHRVAVERGAVLGGEVGYSIRFEDVTSDQTKLRYVTEGVLIRELMTAPTAAKYSVIIIDEAHERTINTDLLFGLLKQALGRHRGLRVIVMSATLEAEKFRAFFSPTPPLIEIKTKPYPVECLHTIGYQDDYVDSAVNQVLEIHRAQGACPGDVLVFMTGQEDIDATCDILEQRAAELLADGTIAHPLLVLPMYGMLKAEEQMRIFSPPPPGTRKVIVSTNIAETSLTVDGIVHVVDTGLAKLKVFSAPLGMDALKVCPVSQASAMQRTGRAGRTQPGRCYRLYPETAFTGDLLESTVPELHRSNLANICLTLLKMGESPHAWAETGLFLDPPSKEALNCAMRHLWMLEAVTDEGRLTRVGEVMAVFPLDPVLSRMLLAGEHYRCLSEVLTIIAMLSVPSVWYSPAQAAEKAKAERQLFQSSPDSDHLALLRLYSYVFREDSRTSGKPKRKLQFVNMQNMVKAKKIREQIRDMAKKYGLNPATTTLREDNIKKAIARALLINVAECETGNRYSSLLTGAKGVIHSTSALYDQNVASRYIVFNELVQTKQIYLRTVTAVDPNWISDMRPDIFRTGSTGPVTRKSLALAAVPDNLGAPSVGPVMVASRDKGRRARRKM</sequence>
<evidence type="ECO:0000259" key="10">
    <source>
        <dbReference type="PROSITE" id="PS51194"/>
    </source>
</evidence>